<dbReference type="Pfam" id="PF25221">
    <property type="entry name" value="5TMH_Lnb"/>
    <property type="match status" value="1"/>
</dbReference>
<feature type="domain" description="Lnb N-terminal periplasmic" evidence="3">
    <location>
        <begin position="27"/>
        <end position="160"/>
    </location>
</feature>
<name>A0A255YSE1_9FLAO</name>
<feature type="chain" id="PRO_5012242671" evidence="2">
    <location>
        <begin position="22"/>
        <end position="373"/>
    </location>
</feature>
<feature type="transmembrane region" description="Helical" evidence="1">
    <location>
        <begin position="297"/>
        <end position="316"/>
    </location>
</feature>
<protein>
    <submittedName>
        <fullName evidence="5">Uncharacterized protein</fullName>
    </submittedName>
</protein>
<feature type="transmembrane region" description="Helical" evidence="1">
    <location>
        <begin position="270"/>
        <end position="291"/>
    </location>
</feature>
<evidence type="ECO:0000313" key="6">
    <source>
        <dbReference type="Proteomes" id="UP000216605"/>
    </source>
</evidence>
<dbReference type="InterPro" id="IPR025178">
    <property type="entry name" value="Lnb_N"/>
</dbReference>
<evidence type="ECO:0000256" key="1">
    <source>
        <dbReference type="SAM" id="Phobius"/>
    </source>
</evidence>
<organism evidence="5 6">
    <name type="scientific">Flavobacterium cyanobacteriorum</name>
    <dbReference type="NCBI Taxonomy" id="2022802"/>
    <lineage>
        <taxon>Bacteria</taxon>
        <taxon>Pseudomonadati</taxon>
        <taxon>Bacteroidota</taxon>
        <taxon>Flavobacteriia</taxon>
        <taxon>Flavobacteriales</taxon>
        <taxon>Flavobacteriaceae</taxon>
        <taxon>Flavobacterium</taxon>
    </lineage>
</organism>
<dbReference type="Pfam" id="PF13387">
    <property type="entry name" value="Lnb_N"/>
    <property type="match status" value="1"/>
</dbReference>
<dbReference type="OrthoDB" id="319167at2"/>
<evidence type="ECO:0000313" key="5">
    <source>
        <dbReference type="EMBL" id="OYQ32126.1"/>
    </source>
</evidence>
<evidence type="ECO:0000256" key="2">
    <source>
        <dbReference type="SAM" id="SignalP"/>
    </source>
</evidence>
<dbReference type="Proteomes" id="UP000216605">
    <property type="component" value="Unassembled WGS sequence"/>
</dbReference>
<keyword evidence="6" id="KW-1185">Reference proteome</keyword>
<feature type="transmembrane region" description="Helical" evidence="1">
    <location>
        <begin position="323"/>
        <end position="340"/>
    </location>
</feature>
<gene>
    <name evidence="5" type="ORF">CHU92_14725</name>
</gene>
<proteinExistence type="predicted"/>
<dbReference type="RefSeq" id="WP_094416891.1">
    <property type="nucleotide sequence ID" value="NZ_NOXV01000304.1"/>
</dbReference>
<feature type="signal peptide" evidence="2">
    <location>
        <begin position="1"/>
        <end position="21"/>
    </location>
</feature>
<comment type="caution">
    <text evidence="5">The sequence shown here is derived from an EMBL/GenBank/DDBJ whole genome shotgun (WGS) entry which is preliminary data.</text>
</comment>
<reference evidence="5 6" key="1">
    <citation type="submission" date="2017-07" db="EMBL/GenBank/DDBJ databases">
        <title>Flavobacterium cyanobacteriorum sp. nov., isolated from cyanobacterial aggregates in a eutrophic lake.</title>
        <authorList>
            <person name="Cai H."/>
        </authorList>
    </citation>
    <scope>NUCLEOTIDE SEQUENCE [LARGE SCALE GENOMIC DNA]</scope>
    <source>
        <strain evidence="5 6">TH021</strain>
    </source>
</reference>
<evidence type="ECO:0000259" key="3">
    <source>
        <dbReference type="Pfam" id="PF13387"/>
    </source>
</evidence>
<dbReference type="EMBL" id="NOXV01000304">
    <property type="protein sequence ID" value="OYQ32126.1"/>
    <property type="molecule type" value="Genomic_DNA"/>
</dbReference>
<evidence type="ECO:0000259" key="4">
    <source>
        <dbReference type="Pfam" id="PF25221"/>
    </source>
</evidence>
<keyword evidence="1" id="KW-1133">Transmembrane helix</keyword>
<sequence length="373" mass="42685">MRSLKNLSFLLIILFYFTVSAQPALSDKARISLLTCGPGNELYSVFGHTAIRVADPVTGTDVVYNYGMFDFTTANFYLKFVKGDLQYFVAADYYEDFLDTYRYYNRDVYEQVLNLTYAQKQSIAVALNQSLTLKERFYTYKFIDRNCTTKAADILRAHVPGGISDINKDKGKTNRAIILEKLQGKFYESLGINLMFGYKTDKEQYNLFLPMQLLQGVDNTVTTRGALAAPALRIYTSTAKHTTPWWNNIYTFSLVMLVVLLVTRRKKAAIAYLAVTGILGVFLSTVGFYSLHEEVRLNYNALLFNPLFLVLLYFMIKNNQKGIRLLVYACLCCLGVYTGFMLDKPHLVMMLPVMITSLVVLLRQLKHKRFSRN</sequence>
<keyword evidence="1" id="KW-0812">Transmembrane</keyword>
<keyword evidence="2" id="KW-0732">Signal</keyword>
<dbReference type="AlphaFoldDB" id="A0A255YSE1"/>
<keyword evidence="1" id="KW-0472">Membrane</keyword>
<dbReference type="InterPro" id="IPR057436">
    <property type="entry name" value="5TMH_Lnb"/>
</dbReference>
<feature type="transmembrane region" description="Helical" evidence="1">
    <location>
        <begin position="245"/>
        <end position="263"/>
    </location>
</feature>
<feature type="domain" description="Lnb-like transmembrane" evidence="4">
    <location>
        <begin position="241"/>
        <end position="361"/>
    </location>
</feature>
<accession>A0A255YSE1</accession>
<feature type="transmembrane region" description="Helical" evidence="1">
    <location>
        <begin position="346"/>
        <end position="365"/>
    </location>
</feature>